<dbReference type="PANTHER" id="PTHR10742">
    <property type="entry name" value="FLAVIN MONOAMINE OXIDASE"/>
    <property type="match status" value="1"/>
</dbReference>
<evidence type="ECO:0000313" key="7">
    <source>
        <dbReference type="EMBL" id="KAJ3838750.1"/>
    </source>
</evidence>
<evidence type="ECO:0000256" key="5">
    <source>
        <dbReference type="RuleBase" id="RU362067"/>
    </source>
</evidence>
<accession>A0AA38P9S3</accession>
<proteinExistence type="inferred from homology"/>
<dbReference type="SUPFAM" id="SSF51905">
    <property type="entry name" value="FAD/NAD(P)-binding domain"/>
    <property type="match status" value="1"/>
</dbReference>
<name>A0AA38P9S3_9AGAR</name>
<dbReference type="GO" id="GO:0050660">
    <property type="term" value="F:flavin adenine dinucleotide binding"/>
    <property type="evidence" value="ECO:0007669"/>
    <property type="project" value="TreeGrafter"/>
</dbReference>
<dbReference type="InterPro" id="IPR050281">
    <property type="entry name" value="Flavin_monoamine_oxidase"/>
</dbReference>
<dbReference type="GO" id="GO:0006338">
    <property type="term" value="P:chromatin remodeling"/>
    <property type="evidence" value="ECO:0007669"/>
    <property type="project" value="TreeGrafter"/>
</dbReference>
<dbReference type="EMBL" id="MU806166">
    <property type="protein sequence ID" value="KAJ3838750.1"/>
    <property type="molecule type" value="Genomic_DNA"/>
</dbReference>
<keyword evidence="3 5" id="KW-0560">Oxidoreductase</keyword>
<feature type="binding site" evidence="4">
    <location>
        <begin position="36"/>
        <end position="37"/>
    </location>
    <ligand>
        <name>FAD</name>
        <dbReference type="ChEBI" id="CHEBI:57692"/>
    </ligand>
</feature>
<dbReference type="PANTHER" id="PTHR10742:SF386">
    <property type="entry name" value="LYSINE-SPECIFIC HISTONE DEMETHYLASE 1A"/>
    <property type="match status" value="1"/>
</dbReference>
<evidence type="ECO:0000256" key="3">
    <source>
        <dbReference type="ARBA" id="ARBA00023002"/>
    </source>
</evidence>
<evidence type="ECO:0000313" key="8">
    <source>
        <dbReference type="Proteomes" id="UP001163846"/>
    </source>
</evidence>
<gene>
    <name evidence="7" type="ORF">F5878DRAFT_158607</name>
</gene>
<dbReference type="Proteomes" id="UP001163846">
    <property type="component" value="Unassembled WGS sequence"/>
</dbReference>
<dbReference type="EC" id="1.4.3.-" evidence="5"/>
<dbReference type="GO" id="GO:0003682">
    <property type="term" value="F:chromatin binding"/>
    <property type="evidence" value="ECO:0007669"/>
    <property type="project" value="TreeGrafter"/>
</dbReference>
<dbReference type="PRINTS" id="PR00757">
    <property type="entry name" value="AMINEOXDASEF"/>
</dbReference>
<reference evidence="7" key="1">
    <citation type="submission" date="2022-08" db="EMBL/GenBank/DDBJ databases">
        <authorList>
            <consortium name="DOE Joint Genome Institute"/>
            <person name="Min B."/>
            <person name="Riley R."/>
            <person name="Sierra-Patev S."/>
            <person name="Naranjo-Ortiz M."/>
            <person name="Looney B."/>
            <person name="Konkel Z."/>
            <person name="Slot J.C."/>
            <person name="Sakamoto Y."/>
            <person name="Steenwyk J.L."/>
            <person name="Rokas A."/>
            <person name="Carro J."/>
            <person name="Camarero S."/>
            <person name="Ferreira P."/>
            <person name="Molpeceres G."/>
            <person name="Ruiz-Duenas F.J."/>
            <person name="Serrano A."/>
            <person name="Henrissat B."/>
            <person name="Drula E."/>
            <person name="Hughes K.W."/>
            <person name="Mata J.L."/>
            <person name="Ishikawa N.K."/>
            <person name="Vargas-Isla R."/>
            <person name="Ushijima S."/>
            <person name="Smith C.A."/>
            <person name="Ahrendt S."/>
            <person name="Andreopoulos W."/>
            <person name="He G."/>
            <person name="Labutti K."/>
            <person name="Lipzen A."/>
            <person name="Ng V."/>
            <person name="Sandor L."/>
            <person name="Barry K."/>
            <person name="Martinez A.T."/>
            <person name="Xiao Y."/>
            <person name="Gibbons J.G."/>
            <person name="Terashima K."/>
            <person name="Hibbett D.S."/>
            <person name="Grigoriev I.V."/>
        </authorList>
    </citation>
    <scope>NUCLEOTIDE SEQUENCE</scope>
    <source>
        <strain evidence="7">TFB9207</strain>
    </source>
</reference>
<evidence type="ECO:0000259" key="6">
    <source>
        <dbReference type="Pfam" id="PF01593"/>
    </source>
</evidence>
<sequence length="445" mass="47033">MSNTTLRDIVIIGAGLSGLSAAYNLTKAGKTVQVIEARNRIGGRACTDESFGFPVELGCMAIHGYNEGNPVLGYAKAFGLETRPLPSSSGRLFTKDGPVNAALTEKLRANLTSAMSYLNTASSKSSLSDASSVADIFLSSTSPLYTGLTESEKAIAVALARTTEIGWGIPLEETSAHWSGWASGVAFAGSDGVIVGGYGKLVESLRRKAEETGKASFVLDARVSKVIHTEDNNIRIHTSDGRIFTGHTALSTIPLGTMKTLPTDFFEPPLPARKLSAISRTSVGILEKLGLFYDSLWWDTSSPGPFTVLLETGTLLAIPISESPPCLHVLVPYGLAGLSADKIHDILSEAICPGTVPVPQPTKIVSSCWKDDELALGATSSPVRVGEGRTPLDFAELARPVWGGLLGFAGEATELDHRGSVPGAILSGEREARRIEALLDRQVLL</sequence>
<evidence type="ECO:0000256" key="1">
    <source>
        <dbReference type="ARBA" id="ARBA00001974"/>
    </source>
</evidence>
<comment type="cofactor">
    <cofactor evidence="1 5">
        <name>FAD</name>
        <dbReference type="ChEBI" id="CHEBI:57692"/>
    </cofactor>
</comment>
<feature type="domain" description="Amine oxidase" evidence="6">
    <location>
        <begin position="16"/>
        <end position="435"/>
    </location>
</feature>
<comment type="similarity">
    <text evidence="2 5">Belongs to the flavin monoamine oxidase family.</text>
</comment>
<dbReference type="Gene3D" id="3.50.50.60">
    <property type="entry name" value="FAD/NAD(P)-binding domain"/>
    <property type="match status" value="2"/>
</dbReference>
<feature type="binding site" evidence="4">
    <location>
        <position position="17"/>
    </location>
    <ligand>
        <name>FAD</name>
        <dbReference type="ChEBI" id="CHEBI:57692"/>
    </ligand>
</feature>
<dbReference type="SUPFAM" id="SSF54373">
    <property type="entry name" value="FAD-linked reductases, C-terminal domain"/>
    <property type="match status" value="1"/>
</dbReference>
<keyword evidence="5" id="KW-0285">Flavoprotein</keyword>
<dbReference type="GO" id="GO:0016491">
    <property type="term" value="F:oxidoreductase activity"/>
    <property type="evidence" value="ECO:0007669"/>
    <property type="project" value="UniProtKB-KW"/>
</dbReference>
<dbReference type="Gene3D" id="3.90.660.10">
    <property type="match status" value="2"/>
</dbReference>
<keyword evidence="5" id="KW-0274">FAD</keyword>
<comment type="caution">
    <text evidence="7">The sequence shown here is derived from an EMBL/GenBank/DDBJ whole genome shotgun (WGS) entry which is preliminary data.</text>
</comment>
<dbReference type="InterPro" id="IPR036188">
    <property type="entry name" value="FAD/NAD-bd_sf"/>
</dbReference>
<evidence type="ECO:0000256" key="2">
    <source>
        <dbReference type="ARBA" id="ARBA00005995"/>
    </source>
</evidence>
<dbReference type="Pfam" id="PF01593">
    <property type="entry name" value="Amino_oxidase"/>
    <property type="match status" value="1"/>
</dbReference>
<feature type="binding site" evidence="4">
    <location>
        <position position="223"/>
    </location>
    <ligand>
        <name>FAD</name>
        <dbReference type="ChEBI" id="CHEBI:57692"/>
    </ligand>
</feature>
<protein>
    <recommendedName>
        <fullName evidence="5">Amine oxidase</fullName>
        <ecNumber evidence="5">1.4.3.-</ecNumber>
    </recommendedName>
</protein>
<dbReference type="InterPro" id="IPR002937">
    <property type="entry name" value="Amino_oxidase"/>
</dbReference>
<organism evidence="7 8">
    <name type="scientific">Lentinula raphanica</name>
    <dbReference type="NCBI Taxonomy" id="153919"/>
    <lineage>
        <taxon>Eukaryota</taxon>
        <taxon>Fungi</taxon>
        <taxon>Dikarya</taxon>
        <taxon>Basidiomycota</taxon>
        <taxon>Agaricomycotina</taxon>
        <taxon>Agaricomycetes</taxon>
        <taxon>Agaricomycetidae</taxon>
        <taxon>Agaricales</taxon>
        <taxon>Marasmiineae</taxon>
        <taxon>Omphalotaceae</taxon>
        <taxon>Lentinula</taxon>
    </lineage>
</organism>
<keyword evidence="8" id="KW-1185">Reference proteome</keyword>
<dbReference type="AlphaFoldDB" id="A0AA38P9S3"/>
<evidence type="ECO:0000256" key="4">
    <source>
        <dbReference type="PIRSR" id="PIRSR601613-1"/>
    </source>
</evidence>
<dbReference type="InterPro" id="IPR001613">
    <property type="entry name" value="Flavin_amine_oxidase"/>
</dbReference>